<dbReference type="InterPro" id="IPR002298">
    <property type="entry name" value="DNA_polymerase_A"/>
</dbReference>
<dbReference type="PANTHER" id="PTHR10133">
    <property type="entry name" value="DNA POLYMERASE I"/>
    <property type="match status" value="1"/>
</dbReference>
<accession>A0AAD9KZA3</accession>
<dbReference type="EMBL" id="JAODUO010000443">
    <property type="protein sequence ID" value="KAK2180438.1"/>
    <property type="molecule type" value="Genomic_DNA"/>
</dbReference>
<name>A0AAD9KZA3_RIDPI</name>
<dbReference type="CDD" id="cd08638">
    <property type="entry name" value="DNA_pol_A_theta"/>
    <property type="match status" value="1"/>
</dbReference>
<evidence type="ECO:0000259" key="2">
    <source>
        <dbReference type="SMART" id="SM00482"/>
    </source>
</evidence>
<protein>
    <recommendedName>
        <fullName evidence="2">DNA-directed DNA polymerase family A palm domain-containing protein</fullName>
    </recommendedName>
</protein>
<dbReference type="Pfam" id="PF00476">
    <property type="entry name" value="DNA_pol_A"/>
    <property type="match status" value="1"/>
</dbReference>
<dbReference type="SUPFAM" id="SSF56672">
    <property type="entry name" value="DNA/RNA polymerases"/>
    <property type="match status" value="1"/>
</dbReference>
<comment type="caution">
    <text evidence="3">The sequence shown here is derived from an EMBL/GenBank/DDBJ whole genome shotgun (WGS) entry which is preliminary data.</text>
</comment>
<dbReference type="FunFam" id="1.10.150.20:FF:000002">
    <property type="entry name" value="DNA polymerase I"/>
    <property type="match status" value="1"/>
</dbReference>
<dbReference type="Proteomes" id="UP001209878">
    <property type="component" value="Unassembled WGS sequence"/>
</dbReference>
<gene>
    <name evidence="3" type="ORF">NP493_443g04021</name>
</gene>
<dbReference type="InterPro" id="IPR001098">
    <property type="entry name" value="DNA-dir_DNA_pol_A_palm_dom"/>
</dbReference>
<dbReference type="PANTHER" id="PTHR10133:SF27">
    <property type="entry name" value="DNA POLYMERASE NU"/>
    <property type="match status" value="1"/>
</dbReference>
<proteinExistence type="predicted"/>
<dbReference type="Gene3D" id="1.10.150.20">
    <property type="entry name" value="5' to 3' exonuclease, C-terminal subdomain"/>
    <property type="match status" value="1"/>
</dbReference>
<dbReference type="InterPro" id="IPR043502">
    <property type="entry name" value="DNA/RNA_pol_sf"/>
</dbReference>
<reference evidence="3" key="1">
    <citation type="journal article" date="2023" name="Mol. Biol. Evol.">
        <title>Third-Generation Sequencing Reveals the Adaptive Role of the Epigenome in Three Deep-Sea Polychaetes.</title>
        <authorList>
            <person name="Perez M."/>
            <person name="Aroh O."/>
            <person name="Sun Y."/>
            <person name="Lan Y."/>
            <person name="Juniper S.K."/>
            <person name="Young C.R."/>
            <person name="Angers B."/>
            <person name="Qian P.Y."/>
        </authorList>
    </citation>
    <scope>NUCLEOTIDE SEQUENCE</scope>
    <source>
        <strain evidence="3">R07B-5</strain>
    </source>
</reference>
<dbReference type="GO" id="GO:0003677">
    <property type="term" value="F:DNA binding"/>
    <property type="evidence" value="ECO:0007669"/>
    <property type="project" value="InterPro"/>
</dbReference>
<dbReference type="SMART" id="SM00482">
    <property type="entry name" value="POLAc"/>
    <property type="match status" value="1"/>
</dbReference>
<dbReference type="AlphaFoldDB" id="A0AAD9KZA3"/>
<dbReference type="GO" id="GO:0006261">
    <property type="term" value="P:DNA-templated DNA replication"/>
    <property type="evidence" value="ECO:0007669"/>
    <property type="project" value="InterPro"/>
</dbReference>
<dbReference type="GO" id="GO:0006302">
    <property type="term" value="P:double-strand break repair"/>
    <property type="evidence" value="ECO:0007669"/>
    <property type="project" value="TreeGrafter"/>
</dbReference>
<dbReference type="Gene3D" id="1.20.1060.10">
    <property type="entry name" value="Taq DNA Polymerase, Chain T, domain 4"/>
    <property type="match status" value="1"/>
</dbReference>
<keyword evidence="4" id="KW-1185">Reference proteome</keyword>
<evidence type="ECO:0000313" key="4">
    <source>
        <dbReference type="Proteomes" id="UP001209878"/>
    </source>
</evidence>
<evidence type="ECO:0000256" key="1">
    <source>
        <dbReference type="ARBA" id="ARBA00022705"/>
    </source>
</evidence>
<evidence type="ECO:0000313" key="3">
    <source>
        <dbReference type="EMBL" id="KAK2180438.1"/>
    </source>
</evidence>
<dbReference type="Gene3D" id="3.30.420.10">
    <property type="entry name" value="Ribonuclease H-like superfamily/Ribonuclease H"/>
    <property type="match status" value="1"/>
</dbReference>
<keyword evidence="1" id="KW-0235">DNA replication</keyword>
<dbReference type="PRINTS" id="PR00868">
    <property type="entry name" value="DNAPOLI"/>
</dbReference>
<organism evidence="3 4">
    <name type="scientific">Ridgeia piscesae</name>
    <name type="common">Tubeworm</name>
    <dbReference type="NCBI Taxonomy" id="27915"/>
    <lineage>
        <taxon>Eukaryota</taxon>
        <taxon>Metazoa</taxon>
        <taxon>Spiralia</taxon>
        <taxon>Lophotrochozoa</taxon>
        <taxon>Annelida</taxon>
        <taxon>Polychaeta</taxon>
        <taxon>Sedentaria</taxon>
        <taxon>Canalipalpata</taxon>
        <taxon>Sabellida</taxon>
        <taxon>Siboglinidae</taxon>
        <taxon>Ridgeia</taxon>
    </lineage>
</organism>
<feature type="domain" description="DNA-directed DNA polymerase family A palm" evidence="2">
    <location>
        <begin position="296"/>
        <end position="503"/>
    </location>
</feature>
<dbReference type="Gene3D" id="3.30.70.370">
    <property type="match status" value="1"/>
</dbReference>
<sequence>MSADNTRKLCFDGQELMQTLIKHFDYDHATVSTTWRVLDVKIASWLLDADNPALTFTEVIGHYPELTKQRQECSAGTDTTCGDLKLLGPITTKLYQQLQNAALWELFEKIEMPLCPLLAVMELRGIRIDTSEMIKSGLVLKKKLVELEKEIHRSAGHPFVITSHSQLRQVLFEELKLDQRLPPNKHVIRTLVRQQKSTSEAVLTILQDIHRLPALVLQYRQVQKLKSTYVDSLLGFVKDTQLYTHWDHTAAATGRLTSTDPNIQAIPKVPLQVAPVKETGGDITGAVSDGQAALISVYARAPFISQQGYSLLSADFRQIELRLLAHLSGDPGLLAIFNNPYSDDIFRELTSQWLGKRIEDVSEREREQTKRVVYSVMYGAGKERLSEYLKISPDEAKCIMNSFLVMFPGVNRFTRKCIEEARVKGYQETIFRRRRQLPHIHHWKAPLRAQCERQAVNFCVQGSAADLCKAAMLQVEEALVSRPHCRLLVQIHDELLLEVADTEVDAVAGVVRDIMQSASGLCHNFTQLSVPLKVSIHVGKSWAHMNTWASPGHT</sequence>
<dbReference type="InterPro" id="IPR036397">
    <property type="entry name" value="RNaseH_sf"/>
</dbReference>
<dbReference type="GO" id="GO:0003887">
    <property type="term" value="F:DNA-directed DNA polymerase activity"/>
    <property type="evidence" value="ECO:0007669"/>
    <property type="project" value="InterPro"/>
</dbReference>